<dbReference type="InterPro" id="IPR045210">
    <property type="entry name" value="RING-Ubox_PUB"/>
</dbReference>
<evidence type="ECO:0000256" key="3">
    <source>
        <dbReference type="ARBA" id="ARBA00022679"/>
    </source>
</evidence>
<dbReference type="PANTHER" id="PTHR22849">
    <property type="entry name" value="WDSAM1 PROTEIN"/>
    <property type="match status" value="1"/>
</dbReference>
<gene>
    <name evidence="7" type="ORF">DY000_02035380</name>
</gene>
<evidence type="ECO:0000313" key="7">
    <source>
        <dbReference type="EMBL" id="KAF3575613.1"/>
    </source>
</evidence>
<dbReference type="InterPro" id="IPR003613">
    <property type="entry name" value="Ubox_domain"/>
</dbReference>
<keyword evidence="4 5" id="KW-0833">Ubl conjugation pathway</keyword>
<dbReference type="InterPro" id="IPR045185">
    <property type="entry name" value="PUB22/23/24-like"/>
</dbReference>
<dbReference type="EC" id="2.3.2.27" evidence="5"/>
<dbReference type="SUPFAM" id="SSF48371">
    <property type="entry name" value="ARM repeat"/>
    <property type="match status" value="1"/>
</dbReference>
<dbReference type="EMBL" id="QGKV02000649">
    <property type="protein sequence ID" value="KAF3575613.1"/>
    <property type="molecule type" value="Genomic_DNA"/>
</dbReference>
<dbReference type="InterPro" id="IPR011989">
    <property type="entry name" value="ARM-like"/>
</dbReference>
<dbReference type="PANTHER" id="PTHR22849:SF132">
    <property type="entry name" value="E3 UBIQUITIN-PROTEIN LIGASE PUB23"/>
    <property type="match status" value="1"/>
</dbReference>
<dbReference type="Proteomes" id="UP000266723">
    <property type="component" value="Unassembled WGS sequence"/>
</dbReference>
<evidence type="ECO:0000313" key="8">
    <source>
        <dbReference type="Proteomes" id="UP000266723"/>
    </source>
</evidence>
<dbReference type="InterPro" id="IPR058678">
    <property type="entry name" value="ARM_PUB"/>
</dbReference>
<sequence length="412" mass="46380">MDEEIEIPPFFLCPISLEIMKDPVIVSTGITYDRDSIEKWLFSGKKNSCPVTKQDITDADRTPNHTLRRLIQSWCTLNASYGVERFPTPRPPICKSEIEKLIKDSASSHQNQIKCLKRLRQIVSENKTNKRCLEAAGVPEFLATIVGNNESQNVFDSSMSLTDEALSLLYHLETSETVLKNLLNNKKGRDIVSSLINIMQRGMYESRAYATLLLKNILEVAEPMHIMNLKPLVFTEVVQILEDRISHKATKAALHILVNICPWGRNRHKAVEAGAIYVMIELLMDESFSSDRRGPEMAMVVLDLLCQCAEGRAEFLNHGAAIAVVCKKILRISQTASDRAVRVLLSVGRFCATPALLHEMLQLRVVSKLCLVLQVNCGSKTKEKAKELLKLHARVWKDSPCLPRNMILAYPS</sequence>
<comment type="caution">
    <text evidence="7">The sequence shown here is derived from an EMBL/GenBank/DDBJ whole genome shotgun (WGS) entry which is preliminary data.</text>
</comment>
<dbReference type="SUPFAM" id="SSF57850">
    <property type="entry name" value="RING/U-box"/>
    <property type="match status" value="1"/>
</dbReference>
<comment type="function">
    <text evidence="5">Functions as an E3 ubiquitin ligase.</text>
</comment>
<evidence type="ECO:0000256" key="1">
    <source>
        <dbReference type="ARBA" id="ARBA00000900"/>
    </source>
</evidence>
<evidence type="ECO:0000256" key="4">
    <source>
        <dbReference type="ARBA" id="ARBA00022786"/>
    </source>
</evidence>
<accession>A0ABQ7DC37</accession>
<organism evidence="7 8">
    <name type="scientific">Brassica cretica</name>
    <name type="common">Mustard</name>
    <dbReference type="NCBI Taxonomy" id="69181"/>
    <lineage>
        <taxon>Eukaryota</taxon>
        <taxon>Viridiplantae</taxon>
        <taxon>Streptophyta</taxon>
        <taxon>Embryophyta</taxon>
        <taxon>Tracheophyta</taxon>
        <taxon>Spermatophyta</taxon>
        <taxon>Magnoliopsida</taxon>
        <taxon>eudicotyledons</taxon>
        <taxon>Gunneridae</taxon>
        <taxon>Pentapetalae</taxon>
        <taxon>rosids</taxon>
        <taxon>malvids</taxon>
        <taxon>Brassicales</taxon>
        <taxon>Brassicaceae</taxon>
        <taxon>Brassiceae</taxon>
        <taxon>Brassica</taxon>
    </lineage>
</organism>
<dbReference type="CDD" id="cd16664">
    <property type="entry name" value="RING-Ubox_PUB"/>
    <property type="match status" value="1"/>
</dbReference>
<dbReference type="SMART" id="SM00504">
    <property type="entry name" value="Ubox"/>
    <property type="match status" value="1"/>
</dbReference>
<dbReference type="Pfam" id="PF04564">
    <property type="entry name" value="U-box"/>
    <property type="match status" value="1"/>
</dbReference>
<comment type="catalytic activity">
    <reaction evidence="1 5">
        <text>S-ubiquitinyl-[E2 ubiquitin-conjugating enzyme]-L-cysteine + [acceptor protein]-L-lysine = [E2 ubiquitin-conjugating enzyme]-L-cysteine + N(6)-ubiquitinyl-[acceptor protein]-L-lysine.</text>
        <dbReference type="EC" id="2.3.2.27"/>
    </reaction>
</comment>
<dbReference type="Pfam" id="PF25598">
    <property type="entry name" value="ARM_PUB"/>
    <property type="match status" value="1"/>
</dbReference>
<protein>
    <recommendedName>
        <fullName evidence="5 6">U-box domain-containing protein</fullName>
        <ecNumber evidence="5">2.3.2.27</ecNumber>
    </recommendedName>
    <alternativeName>
        <fullName evidence="5">RING-type E3 ubiquitin transferase PUB</fullName>
    </alternativeName>
</protein>
<dbReference type="PROSITE" id="PS51698">
    <property type="entry name" value="U_BOX"/>
    <property type="match status" value="1"/>
</dbReference>
<evidence type="ECO:0000256" key="2">
    <source>
        <dbReference type="ARBA" id="ARBA00004906"/>
    </source>
</evidence>
<dbReference type="InterPro" id="IPR013083">
    <property type="entry name" value="Znf_RING/FYVE/PHD"/>
</dbReference>
<dbReference type="Gene3D" id="3.30.40.10">
    <property type="entry name" value="Zinc/RING finger domain, C3HC4 (zinc finger)"/>
    <property type="match status" value="1"/>
</dbReference>
<name>A0ABQ7DC37_BRACR</name>
<dbReference type="Gene3D" id="1.25.10.10">
    <property type="entry name" value="Leucine-rich Repeat Variant"/>
    <property type="match status" value="1"/>
</dbReference>
<keyword evidence="3 5" id="KW-0808">Transferase</keyword>
<evidence type="ECO:0000256" key="5">
    <source>
        <dbReference type="RuleBase" id="RU369093"/>
    </source>
</evidence>
<evidence type="ECO:0000259" key="6">
    <source>
        <dbReference type="PROSITE" id="PS51698"/>
    </source>
</evidence>
<proteinExistence type="predicted"/>
<dbReference type="InterPro" id="IPR016024">
    <property type="entry name" value="ARM-type_fold"/>
</dbReference>
<reference evidence="7 8" key="1">
    <citation type="journal article" date="2020" name="BMC Genomics">
        <title>Intraspecific diversification of the crop wild relative Brassica cretica Lam. using demographic model selection.</title>
        <authorList>
            <person name="Kioukis A."/>
            <person name="Michalopoulou V.A."/>
            <person name="Briers L."/>
            <person name="Pirintsos S."/>
            <person name="Studholme D.J."/>
            <person name="Pavlidis P."/>
            <person name="Sarris P.F."/>
        </authorList>
    </citation>
    <scope>NUCLEOTIDE SEQUENCE [LARGE SCALE GENOMIC DNA]</scope>
    <source>
        <strain evidence="8">cv. PFS-1207/04</strain>
    </source>
</reference>
<keyword evidence="8" id="KW-1185">Reference proteome</keyword>
<comment type="pathway">
    <text evidence="2 5">Protein modification; protein ubiquitination.</text>
</comment>
<feature type="domain" description="U-box" evidence="6">
    <location>
        <begin position="6"/>
        <end position="81"/>
    </location>
</feature>